<keyword evidence="2" id="KW-1185">Reference proteome</keyword>
<evidence type="ECO:0000313" key="1">
    <source>
        <dbReference type="EMBL" id="MBB3944675.1"/>
    </source>
</evidence>
<reference evidence="1 2" key="1">
    <citation type="submission" date="2020-08" db="EMBL/GenBank/DDBJ databases">
        <title>Genomic Encyclopedia of Type Strains, Phase IV (KMG-IV): sequencing the most valuable type-strain genomes for metagenomic binning, comparative biology and taxonomic classification.</title>
        <authorList>
            <person name="Goeker M."/>
        </authorList>
    </citation>
    <scope>NUCLEOTIDE SEQUENCE [LARGE SCALE GENOMIC DNA]</scope>
    <source>
        <strain evidence="1 2">DSM 26438</strain>
    </source>
</reference>
<dbReference type="RefSeq" id="WP_183893856.1">
    <property type="nucleotide sequence ID" value="NZ_JACIDV010000002.1"/>
</dbReference>
<accession>A0A7W6G0G8</accession>
<name>A0A7W6G0G8_9HYPH</name>
<organism evidence="1 2">
    <name type="scientific">Rhizobium skierniewicense</name>
    <dbReference type="NCBI Taxonomy" id="984260"/>
    <lineage>
        <taxon>Bacteria</taxon>
        <taxon>Pseudomonadati</taxon>
        <taxon>Pseudomonadota</taxon>
        <taxon>Alphaproteobacteria</taxon>
        <taxon>Hyphomicrobiales</taxon>
        <taxon>Rhizobiaceae</taxon>
        <taxon>Rhizobium/Agrobacterium group</taxon>
        <taxon>Rhizobium</taxon>
    </lineage>
</organism>
<protein>
    <submittedName>
        <fullName evidence="1">Transposase</fullName>
    </submittedName>
</protein>
<dbReference type="Proteomes" id="UP000565286">
    <property type="component" value="Unassembled WGS sequence"/>
</dbReference>
<comment type="caution">
    <text evidence="1">The sequence shown here is derived from an EMBL/GenBank/DDBJ whole genome shotgun (WGS) entry which is preliminary data.</text>
</comment>
<dbReference type="EMBL" id="JACIDV010000002">
    <property type="protein sequence ID" value="MBB3944675.1"/>
    <property type="molecule type" value="Genomic_DNA"/>
</dbReference>
<evidence type="ECO:0000313" key="2">
    <source>
        <dbReference type="Proteomes" id="UP000565286"/>
    </source>
</evidence>
<dbReference type="AlphaFoldDB" id="A0A7W6G0G8"/>
<gene>
    <name evidence="1" type="ORF">GGQ73_000600</name>
</gene>
<proteinExistence type="predicted"/>
<dbReference type="Gene3D" id="1.10.10.60">
    <property type="entry name" value="Homeodomain-like"/>
    <property type="match status" value="1"/>
</dbReference>
<sequence length="93" mass="10388">MAGRTAHCHGGKLPDGETLQKLVNDGYGKKQIAERYGVTADHVHRRLKKLGVTSPMDSKPQPARTYPVMQLRGPQRRITLPHVSILAQMEKYA</sequence>